<evidence type="ECO:0000259" key="7">
    <source>
        <dbReference type="PROSITE" id="PS50110"/>
    </source>
</evidence>
<evidence type="ECO:0000259" key="6">
    <source>
        <dbReference type="PROSITE" id="PS50043"/>
    </source>
</evidence>
<gene>
    <name evidence="8" type="ORF">Aco03nite_076800</name>
</gene>
<reference evidence="8 9" key="1">
    <citation type="submission" date="2021-01" db="EMBL/GenBank/DDBJ databases">
        <title>Whole genome shotgun sequence of Actinoplanes couchii NBRC 106145.</title>
        <authorList>
            <person name="Komaki H."/>
            <person name="Tamura T."/>
        </authorList>
    </citation>
    <scope>NUCLEOTIDE SEQUENCE [LARGE SCALE GENOMIC DNA]</scope>
    <source>
        <strain evidence="8 9">NBRC 106145</strain>
    </source>
</reference>
<sequence>MITLITVLLADDHAPFRSGLRAVLDTQDDIACVAETADGDQAVEQTVRLRPDVAVLDVRMPRRNGLAAARAILAMPGNRTRIVVLTTFDTDDYVREAVTAGARGFLLKSMPPEELIAAVRIAARGDVLIDPSVVRRNLTRFADALTPVETPADIARLTAREREVLHLLSGALSNPEIARRLHVGEQTIKTHVSSILRKLGLRDRTHAVAYAHISGFATNATLDR</sequence>
<dbReference type="PROSITE" id="PS50043">
    <property type="entry name" value="HTH_LUXR_2"/>
    <property type="match status" value="1"/>
</dbReference>
<evidence type="ECO:0000256" key="4">
    <source>
        <dbReference type="ARBA" id="ARBA00023163"/>
    </source>
</evidence>
<dbReference type="InterPro" id="IPR001789">
    <property type="entry name" value="Sig_transdc_resp-reg_receiver"/>
</dbReference>
<evidence type="ECO:0000313" key="9">
    <source>
        <dbReference type="Proteomes" id="UP000612282"/>
    </source>
</evidence>
<feature type="modified residue" description="4-aspartylphosphate" evidence="5">
    <location>
        <position position="57"/>
    </location>
</feature>
<dbReference type="RefSeq" id="WP_373872666.1">
    <property type="nucleotide sequence ID" value="NZ_BAAAQE010000117.1"/>
</dbReference>
<evidence type="ECO:0000256" key="1">
    <source>
        <dbReference type="ARBA" id="ARBA00022553"/>
    </source>
</evidence>
<evidence type="ECO:0000256" key="5">
    <source>
        <dbReference type="PROSITE-ProRule" id="PRU00169"/>
    </source>
</evidence>
<dbReference type="CDD" id="cd17535">
    <property type="entry name" value="REC_NarL-like"/>
    <property type="match status" value="1"/>
</dbReference>
<dbReference type="InterPro" id="IPR011006">
    <property type="entry name" value="CheY-like_superfamily"/>
</dbReference>
<keyword evidence="9" id="KW-1185">Reference proteome</keyword>
<organism evidence="8 9">
    <name type="scientific">Actinoplanes couchii</name>
    <dbReference type="NCBI Taxonomy" id="403638"/>
    <lineage>
        <taxon>Bacteria</taxon>
        <taxon>Bacillati</taxon>
        <taxon>Actinomycetota</taxon>
        <taxon>Actinomycetes</taxon>
        <taxon>Micromonosporales</taxon>
        <taxon>Micromonosporaceae</taxon>
        <taxon>Actinoplanes</taxon>
    </lineage>
</organism>
<dbReference type="PANTHER" id="PTHR43214">
    <property type="entry name" value="TWO-COMPONENT RESPONSE REGULATOR"/>
    <property type="match status" value="1"/>
</dbReference>
<comment type="caution">
    <text evidence="8">The sequence shown here is derived from an EMBL/GenBank/DDBJ whole genome shotgun (WGS) entry which is preliminary data.</text>
</comment>
<dbReference type="Gene3D" id="3.40.50.2300">
    <property type="match status" value="1"/>
</dbReference>
<keyword evidence="2" id="KW-0805">Transcription regulation</keyword>
<feature type="domain" description="HTH luxR-type" evidence="6">
    <location>
        <begin position="150"/>
        <end position="215"/>
    </location>
</feature>
<dbReference type="InterPro" id="IPR016032">
    <property type="entry name" value="Sig_transdc_resp-reg_C-effctor"/>
</dbReference>
<dbReference type="InterPro" id="IPR000792">
    <property type="entry name" value="Tscrpt_reg_LuxR_C"/>
</dbReference>
<dbReference type="InterPro" id="IPR058245">
    <property type="entry name" value="NreC/VraR/RcsB-like_REC"/>
</dbReference>
<dbReference type="SMART" id="SM00421">
    <property type="entry name" value="HTH_LUXR"/>
    <property type="match status" value="1"/>
</dbReference>
<dbReference type="Pfam" id="PF00072">
    <property type="entry name" value="Response_reg"/>
    <property type="match status" value="1"/>
</dbReference>
<dbReference type="Proteomes" id="UP000612282">
    <property type="component" value="Unassembled WGS sequence"/>
</dbReference>
<dbReference type="PROSITE" id="PS50110">
    <property type="entry name" value="RESPONSE_REGULATORY"/>
    <property type="match status" value="1"/>
</dbReference>
<dbReference type="GO" id="GO:0003677">
    <property type="term" value="F:DNA binding"/>
    <property type="evidence" value="ECO:0007669"/>
    <property type="project" value="UniProtKB-KW"/>
</dbReference>
<dbReference type="InterPro" id="IPR039420">
    <property type="entry name" value="WalR-like"/>
</dbReference>
<dbReference type="SUPFAM" id="SSF52172">
    <property type="entry name" value="CheY-like"/>
    <property type="match status" value="1"/>
</dbReference>
<accession>A0ABQ3XL99</accession>
<dbReference type="SUPFAM" id="SSF46894">
    <property type="entry name" value="C-terminal effector domain of the bipartite response regulators"/>
    <property type="match status" value="1"/>
</dbReference>
<feature type="domain" description="Response regulatory" evidence="7">
    <location>
        <begin position="6"/>
        <end position="123"/>
    </location>
</feature>
<evidence type="ECO:0000313" key="8">
    <source>
        <dbReference type="EMBL" id="GID59276.1"/>
    </source>
</evidence>
<evidence type="ECO:0000256" key="2">
    <source>
        <dbReference type="ARBA" id="ARBA00023015"/>
    </source>
</evidence>
<dbReference type="Pfam" id="PF00196">
    <property type="entry name" value="GerE"/>
    <property type="match status" value="1"/>
</dbReference>
<keyword evidence="3 8" id="KW-0238">DNA-binding</keyword>
<dbReference type="PANTHER" id="PTHR43214:SF24">
    <property type="entry name" value="TRANSCRIPTIONAL REGULATORY PROTEIN NARL-RELATED"/>
    <property type="match status" value="1"/>
</dbReference>
<dbReference type="EMBL" id="BOMG01000096">
    <property type="protein sequence ID" value="GID59276.1"/>
    <property type="molecule type" value="Genomic_DNA"/>
</dbReference>
<keyword evidence="1 5" id="KW-0597">Phosphoprotein</keyword>
<dbReference type="PRINTS" id="PR00038">
    <property type="entry name" value="HTHLUXR"/>
</dbReference>
<proteinExistence type="predicted"/>
<name>A0ABQ3XL99_9ACTN</name>
<evidence type="ECO:0000256" key="3">
    <source>
        <dbReference type="ARBA" id="ARBA00023125"/>
    </source>
</evidence>
<protein>
    <submittedName>
        <fullName evidence="8">DNA-binding response regulator</fullName>
    </submittedName>
</protein>
<keyword evidence="4" id="KW-0804">Transcription</keyword>
<dbReference type="CDD" id="cd06170">
    <property type="entry name" value="LuxR_C_like"/>
    <property type="match status" value="1"/>
</dbReference>
<dbReference type="SMART" id="SM00448">
    <property type="entry name" value="REC"/>
    <property type="match status" value="1"/>
</dbReference>